<accession>A0A392SIL7</accession>
<protein>
    <submittedName>
        <fullName evidence="1">Uncharacterized protein</fullName>
    </submittedName>
</protein>
<evidence type="ECO:0000313" key="1">
    <source>
        <dbReference type="EMBL" id="MCI48711.1"/>
    </source>
</evidence>
<dbReference type="Proteomes" id="UP000265520">
    <property type="component" value="Unassembled WGS sequence"/>
</dbReference>
<organism evidence="1 2">
    <name type="scientific">Trifolium medium</name>
    <dbReference type="NCBI Taxonomy" id="97028"/>
    <lineage>
        <taxon>Eukaryota</taxon>
        <taxon>Viridiplantae</taxon>
        <taxon>Streptophyta</taxon>
        <taxon>Embryophyta</taxon>
        <taxon>Tracheophyta</taxon>
        <taxon>Spermatophyta</taxon>
        <taxon>Magnoliopsida</taxon>
        <taxon>eudicotyledons</taxon>
        <taxon>Gunneridae</taxon>
        <taxon>Pentapetalae</taxon>
        <taxon>rosids</taxon>
        <taxon>fabids</taxon>
        <taxon>Fabales</taxon>
        <taxon>Fabaceae</taxon>
        <taxon>Papilionoideae</taxon>
        <taxon>50 kb inversion clade</taxon>
        <taxon>NPAAA clade</taxon>
        <taxon>Hologalegina</taxon>
        <taxon>IRL clade</taxon>
        <taxon>Trifolieae</taxon>
        <taxon>Trifolium</taxon>
    </lineage>
</organism>
<comment type="caution">
    <text evidence="1">The sequence shown here is derived from an EMBL/GenBank/DDBJ whole genome shotgun (WGS) entry which is preliminary data.</text>
</comment>
<name>A0A392SIL7_9FABA</name>
<evidence type="ECO:0000313" key="2">
    <source>
        <dbReference type="Proteomes" id="UP000265520"/>
    </source>
</evidence>
<dbReference type="EMBL" id="LXQA010390515">
    <property type="protein sequence ID" value="MCI48711.1"/>
    <property type="molecule type" value="Genomic_DNA"/>
</dbReference>
<proteinExistence type="predicted"/>
<reference evidence="1 2" key="1">
    <citation type="journal article" date="2018" name="Front. Plant Sci.">
        <title>Red Clover (Trifolium pratense) and Zigzag Clover (T. medium) - A Picture of Genomic Similarities and Differences.</title>
        <authorList>
            <person name="Dluhosova J."/>
            <person name="Istvanek J."/>
            <person name="Nedelnik J."/>
            <person name="Repkova J."/>
        </authorList>
    </citation>
    <scope>NUCLEOTIDE SEQUENCE [LARGE SCALE GENOMIC DNA]</scope>
    <source>
        <strain evidence="2">cv. 10/8</strain>
        <tissue evidence="1">Leaf</tissue>
    </source>
</reference>
<keyword evidence="2" id="KW-1185">Reference proteome</keyword>
<sequence>VGTSCTTSVYRVPELQLASEQAPCSVLGELQWKYFLAIWTREDLSTDHHFWMVPTMTTGNRAW</sequence>
<feature type="non-terminal residue" evidence="1">
    <location>
        <position position="1"/>
    </location>
</feature>
<dbReference type="AlphaFoldDB" id="A0A392SIL7"/>